<evidence type="ECO:0000313" key="2">
    <source>
        <dbReference type="Proteomes" id="UP001497480"/>
    </source>
</evidence>
<accession>A0AAV1YAL5</accession>
<sequence>MVPDSGAKGVRFSRRNAERALEVVERWKGQIDGEAGSGTSETVMFLQMVPSLAIRFSASYNYPSQTIYDGSNANPYATTYVTSHFQTPAGLQQHYLVLVDNLASSGYPSTSSYANGQTSYDDMYDYGNAAPPTYQNQTSYMG</sequence>
<dbReference type="EMBL" id="CAXHTB010000023">
    <property type="protein sequence ID" value="CAL0331041.1"/>
    <property type="molecule type" value="Genomic_DNA"/>
</dbReference>
<keyword evidence="2" id="KW-1185">Reference proteome</keyword>
<organism evidence="1 2">
    <name type="scientific">Lupinus luteus</name>
    <name type="common">European yellow lupine</name>
    <dbReference type="NCBI Taxonomy" id="3873"/>
    <lineage>
        <taxon>Eukaryota</taxon>
        <taxon>Viridiplantae</taxon>
        <taxon>Streptophyta</taxon>
        <taxon>Embryophyta</taxon>
        <taxon>Tracheophyta</taxon>
        <taxon>Spermatophyta</taxon>
        <taxon>Magnoliopsida</taxon>
        <taxon>eudicotyledons</taxon>
        <taxon>Gunneridae</taxon>
        <taxon>Pentapetalae</taxon>
        <taxon>rosids</taxon>
        <taxon>fabids</taxon>
        <taxon>Fabales</taxon>
        <taxon>Fabaceae</taxon>
        <taxon>Papilionoideae</taxon>
        <taxon>50 kb inversion clade</taxon>
        <taxon>genistoids sensu lato</taxon>
        <taxon>core genistoids</taxon>
        <taxon>Genisteae</taxon>
        <taxon>Lupinus</taxon>
    </lineage>
</organism>
<name>A0AAV1YAL5_LUPLU</name>
<protein>
    <submittedName>
        <fullName evidence="1">Uncharacterized protein</fullName>
    </submittedName>
</protein>
<evidence type="ECO:0000313" key="1">
    <source>
        <dbReference type="EMBL" id="CAL0331041.1"/>
    </source>
</evidence>
<gene>
    <name evidence="1" type="ORF">LLUT_LOCUS32101</name>
</gene>
<proteinExistence type="predicted"/>
<comment type="caution">
    <text evidence="1">The sequence shown here is derived from an EMBL/GenBank/DDBJ whole genome shotgun (WGS) entry which is preliminary data.</text>
</comment>
<dbReference type="Proteomes" id="UP001497480">
    <property type="component" value="Unassembled WGS sequence"/>
</dbReference>
<dbReference type="AlphaFoldDB" id="A0AAV1YAL5"/>
<reference evidence="1 2" key="1">
    <citation type="submission" date="2024-03" db="EMBL/GenBank/DDBJ databases">
        <authorList>
            <person name="Martinez-Hernandez J."/>
        </authorList>
    </citation>
    <scope>NUCLEOTIDE SEQUENCE [LARGE SCALE GENOMIC DNA]</scope>
</reference>